<evidence type="ECO:0000313" key="1">
    <source>
        <dbReference type="EMBL" id="EEH10287.1"/>
    </source>
</evidence>
<dbReference type="InParanoid" id="C0NDI9"/>
<evidence type="ECO:0000313" key="2">
    <source>
        <dbReference type="Proteomes" id="UP000001631"/>
    </source>
</evidence>
<organism evidence="1 2">
    <name type="scientific">Ajellomyces capsulatus (strain G186AR / H82 / ATCC MYA-2454 / RMSCC 2432)</name>
    <name type="common">Darling's disease fungus</name>
    <name type="synonym">Histoplasma capsulatum</name>
    <dbReference type="NCBI Taxonomy" id="447093"/>
    <lineage>
        <taxon>Eukaryota</taxon>
        <taxon>Fungi</taxon>
        <taxon>Dikarya</taxon>
        <taxon>Ascomycota</taxon>
        <taxon>Pezizomycotina</taxon>
        <taxon>Eurotiomycetes</taxon>
        <taxon>Eurotiomycetidae</taxon>
        <taxon>Onygenales</taxon>
        <taxon>Ajellomycetaceae</taxon>
        <taxon>Histoplasma</taxon>
    </lineage>
</organism>
<accession>C0NDI9</accession>
<dbReference type="HOGENOM" id="CLU_2290852_0_0_1"/>
<dbReference type="Proteomes" id="UP000001631">
    <property type="component" value="Unassembled WGS sequence"/>
</dbReference>
<dbReference type="RefSeq" id="XP_045290767.1">
    <property type="nucleotide sequence ID" value="XM_045428981.1"/>
</dbReference>
<dbReference type="AlphaFoldDB" id="C0NDI9"/>
<dbReference type="GeneID" id="69034948"/>
<reference evidence="1" key="1">
    <citation type="submission" date="2009-02" db="EMBL/GenBank/DDBJ databases">
        <title>The Genome Sequence of Ajellomyces capsulatus strain G186AR.</title>
        <authorList>
            <consortium name="The Broad Institute Genome Sequencing Platform"/>
            <person name="Champion M."/>
            <person name="Cuomo C."/>
            <person name="Ma L.-J."/>
            <person name="Henn M.R."/>
            <person name="Sil A."/>
            <person name="Goldman B."/>
            <person name="Young S.K."/>
            <person name="Kodira C.D."/>
            <person name="Zeng Q."/>
            <person name="Koehrsen M."/>
            <person name="Alvarado L."/>
            <person name="Berlin A."/>
            <person name="Borenstein D."/>
            <person name="Chen Z."/>
            <person name="Engels R."/>
            <person name="Freedman E."/>
            <person name="Gellesch M."/>
            <person name="Goldberg J."/>
            <person name="Griggs A."/>
            <person name="Gujja S."/>
            <person name="Heiman D."/>
            <person name="Hepburn T."/>
            <person name="Howarth C."/>
            <person name="Jen D."/>
            <person name="Larson L."/>
            <person name="Lewis B."/>
            <person name="Mehta T."/>
            <person name="Park D."/>
            <person name="Pearson M."/>
            <person name="Roberts A."/>
            <person name="Saif S."/>
            <person name="Shea T."/>
            <person name="Shenoy N."/>
            <person name="Sisk P."/>
            <person name="Stolte C."/>
            <person name="Sykes S."/>
            <person name="Walk T."/>
            <person name="White J."/>
            <person name="Yandava C."/>
            <person name="Klein B."/>
            <person name="McEwen J.G."/>
            <person name="Puccia R."/>
            <person name="Goldman G.H."/>
            <person name="Felipe M.S."/>
            <person name="Nino-Vega G."/>
            <person name="San-Blas G."/>
            <person name="Taylor J."/>
            <person name="Mendoza L."/>
            <person name="Galagan J."/>
            <person name="Nusbaum C."/>
            <person name="Birren B."/>
        </authorList>
    </citation>
    <scope>NUCLEOTIDE SEQUENCE</scope>
    <source>
        <strain evidence="1">G186AR</strain>
    </source>
</reference>
<protein>
    <submittedName>
        <fullName evidence="1">Uncharacterized protein</fullName>
    </submittedName>
</protein>
<dbReference type="EMBL" id="GG663364">
    <property type="protein sequence ID" value="EEH10287.1"/>
    <property type="molecule type" value="Genomic_DNA"/>
</dbReference>
<name>C0NDI9_AJECG</name>
<sequence>MTLVDALSEAPRGLVVWKEYYATDVCGECHCVGAEAELARRWGVQSRSIFYRPGDDMQLGVGTRLQRQVWRYGFRKTSLFQIPREEHKFKATSAGSLGGPV</sequence>
<gene>
    <name evidence="1" type="ORF">HCBG_01932</name>
</gene>
<proteinExistence type="predicted"/>
<keyword evidence="2" id="KW-1185">Reference proteome</keyword>